<feature type="coiled-coil region" evidence="4">
    <location>
        <begin position="138"/>
        <end position="172"/>
    </location>
</feature>
<proteinExistence type="inferred from homology"/>
<reference evidence="8" key="1">
    <citation type="submission" date="2022-09" db="EMBL/GenBank/DDBJ databases">
        <title>Tahibacter sp. nov., isolated from a fresh water.</title>
        <authorList>
            <person name="Baek J.H."/>
            <person name="Lee J.K."/>
            <person name="Kim J.M."/>
            <person name="Jeon C.O."/>
        </authorList>
    </citation>
    <scope>NUCLEOTIDE SEQUENCE</scope>
    <source>
        <strain evidence="8">W38</strain>
    </source>
</reference>
<dbReference type="Gene3D" id="2.40.30.170">
    <property type="match status" value="1"/>
</dbReference>
<dbReference type="RefSeq" id="WP_261693040.1">
    <property type="nucleotide sequence ID" value="NZ_CP104694.1"/>
</dbReference>
<accession>A0ABY6B8Q4</accession>
<evidence type="ECO:0000259" key="6">
    <source>
        <dbReference type="Pfam" id="PF25917"/>
    </source>
</evidence>
<evidence type="ECO:0000256" key="1">
    <source>
        <dbReference type="ARBA" id="ARBA00004196"/>
    </source>
</evidence>
<protein>
    <submittedName>
        <fullName evidence="8">Efflux RND transporter periplasmic adaptor subunit</fullName>
    </submittedName>
</protein>
<keyword evidence="5" id="KW-0812">Transmembrane</keyword>
<feature type="domain" description="CusB-like beta-barrel" evidence="7">
    <location>
        <begin position="221"/>
        <end position="300"/>
    </location>
</feature>
<dbReference type="InterPro" id="IPR058625">
    <property type="entry name" value="MdtA-like_BSH"/>
</dbReference>
<keyword evidence="5" id="KW-0472">Membrane</keyword>
<evidence type="ECO:0000256" key="2">
    <source>
        <dbReference type="ARBA" id="ARBA00009477"/>
    </source>
</evidence>
<dbReference type="PANTHER" id="PTHR32347">
    <property type="entry name" value="EFFLUX SYSTEM COMPONENT YKNX-RELATED"/>
    <property type="match status" value="1"/>
</dbReference>
<dbReference type="EMBL" id="CP104694">
    <property type="protein sequence ID" value="UXI66054.1"/>
    <property type="molecule type" value="Genomic_DNA"/>
</dbReference>
<organism evidence="8 9">
    <name type="scientific">Tahibacter amnicola</name>
    <dbReference type="NCBI Taxonomy" id="2976241"/>
    <lineage>
        <taxon>Bacteria</taxon>
        <taxon>Pseudomonadati</taxon>
        <taxon>Pseudomonadota</taxon>
        <taxon>Gammaproteobacteria</taxon>
        <taxon>Lysobacterales</taxon>
        <taxon>Rhodanobacteraceae</taxon>
        <taxon>Tahibacter</taxon>
    </lineage>
</organism>
<dbReference type="Gene3D" id="2.40.50.100">
    <property type="match status" value="1"/>
</dbReference>
<comment type="subcellular location">
    <subcellularLocation>
        <location evidence="1">Cell envelope</location>
    </subcellularLocation>
</comment>
<name>A0ABY6B8Q4_9GAMM</name>
<dbReference type="SUPFAM" id="SSF111369">
    <property type="entry name" value="HlyD-like secretion proteins"/>
    <property type="match status" value="1"/>
</dbReference>
<feature type="transmembrane region" description="Helical" evidence="5">
    <location>
        <begin position="6"/>
        <end position="26"/>
    </location>
</feature>
<dbReference type="InterPro" id="IPR050465">
    <property type="entry name" value="UPF0194_transport"/>
</dbReference>
<dbReference type="PANTHER" id="PTHR32347:SF23">
    <property type="entry name" value="BLL5650 PROTEIN"/>
    <property type="match status" value="1"/>
</dbReference>
<keyword evidence="5" id="KW-1133">Transmembrane helix</keyword>
<feature type="domain" description="Multidrug resistance protein MdtA-like barrel-sandwich hybrid" evidence="6">
    <location>
        <begin position="46"/>
        <end position="215"/>
    </location>
</feature>
<evidence type="ECO:0000313" key="9">
    <source>
        <dbReference type="Proteomes" id="UP001064632"/>
    </source>
</evidence>
<dbReference type="Pfam" id="PF25917">
    <property type="entry name" value="BSH_RND"/>
    <property type="match status" value="1"/>
</dbReference>
<evidence type="ECO:0000256" key="3">
    <source>
        <dbReference type="ARBA" id="ARBA00023054"/>
    </source>
</evidence>
<evidence type="ECO:0000256" key="5">
    <source>
        <dbReference type="SAM" id="Phobius"/>
    </source>
</evidence>
<evidence type="ECO:0000256" key="4">
    <source>
        <dbReference type="SAM" id="Coils"/>
    </source>
</evidence>
<keyword evidence="9" id="KW-1185">Reference proteome</keyword>
<dbReference type="Proteomes" id="UP001064632">
    <property type="component" value="Chromosome"/>
</dbReference>
<evidence type="ECO:0000313" key="8">
    <source>
        <dbReference type="EMBL" id="UXI66054.1"/>
    </source>
</evidence>
<keyword evidence="3 4" id="KW-0175">Coiled coil</keyword>
<sequence length="320" mass="35400">MKRSWIWPLIAVFAVAALSFVVFVVLRPPRLPQGFQYGSGHIEGTQVRLAAEVGGRVLEHSLTEGSRVQRGQRLVVIDPELGRDIVRASQGELDALRNSRAAIDAQIATWSHHAETARQQVDRVRKLVETKVASQLNLDQASDAARQAEGQLGQLRSQRQAIDAQIASAEARSSTALTQLARTEVSAPQDATVLVRAAQTGEVVQPGQSLAILVDLTQLKLKVYVPSDRLGAIRLEQPVKVRVDSYPERYFDARVARVDDYAQFTPRDIHLPQERTQMVYGVELALNNPDGVLKPGMPADAWIRIDDKAPWPIQLPVPRE</sequence>
<gene>
    <name evidence="8" type="ORF">N4264_14975</name>
</gene>
<dbReference type="Pfam" id="PF25954">
    <property type="entry name" value="Beta-barrel_RND_2"/>
    <property type="match status" value="1"/>
</dbReference>
<evidence type="ECO:0000259" key="7">
    <source>
        <dbReference type="Pfam" id="PF25954"/>
    </source>
</evidence>
<comment type="similarity">
    <text evidence="2">Belongs to the membrane fusion protein (MFP) (TC 8.A.1) family.</text>
</comment>
<dbReference type="InterPro" id="IPR058792">
    <property type="entry name" value="Beta-barrel_RND_2"/>
</dbReference>